<sequence length="308" mass="34787">MSGDNGVIEVLKRLDQEIDFARGSLQLSIVLELGRSNEGLTARELSKKLNERSKAVADALRKMVLKDLVTKVRNGNSYEVYILSERGRRFYEDLHRVVKGNGGSRYVDGNREGGVNPQIFSIELMKKGYLVDAVIAMATSRRGVLSLREVAEAMGLSPQRAQAYLEMYSSRDSPIKLFKKIDTELMKLEQGRGRLHVFKLPILRILRRLDGPLYKLTEDGFSTFHRLTFYVRYKNSKTARLLQKVFGSLHPRLVAKKLFRMLTAIDIAATALSLAVLMDLPIIALLLLLASMVFTVAMLITYITAYNL</sequence>
<dbReference type="SUPFAM" id="SSF46785">
    <property type="entry name" value="Winged helix' DNA-binding domain"/>
    <property type="match status" value="1"/>
</dbReference>
<organism evidence="2">
    <name type="scientific">Ignisphaera aggregans</name>
    <dbReference type="NCBI Taxonomy" id="334771"/>
    <lineage>
        <taxon>Archaea</taxon>
        <taxon>Thermoproteota</taxon>
        <taxon>Thermoprotei</taxon>
        <taxon>Desulfurococcales</taxon>
        <taxon>Desulfurococcaceae</taxon>
        <taxon>Ignisphaera</taxon>
    </lineage>
</organism>
<evidence type="ECO:0000256" key="1">
    <source>
        <dbReference type="SAM" id="Phobius"/>
    </source>
</evidence>
<evidence type="ECO:0000313" key="2">
    <source>
        <dbReference type="EMBL" id="HGN37292.1"/>
    </source>
</evidence>
<dbReference type="AlphaFoldDB" id="A0A7J3I9H2"/>
<gene>
    <name evidence="2" type="ORF">ENT87_07085</name>
    <name evidence="3" type="ORF">ENU30_04660</name>
</gene>
<keyword evidence="1" id="KW-0472">Membrane</keyword>
<comment type="caution">
    <text evidence="2">The sequence shown here is derived from an EMBL/GenBank/DDBJ whole genome shotgun (WGS) entry which is preliminary data.</text>
</comment>
<accession>A0A7J3I9H2</accession>
<dbReference type="EMBL" id="DTBZ01000085">
    <property type="protein sequence ID" value="HGQ18249.1"/>
    <property type="molecule type" value="Genomic_DNA"/>
</dbReference>
<dbReference type="Gene3D" id="1.10.10.10">
    <property type="entry name" value="Winged helix-like DNA-binding domain superfamily/Winged helix DNA-binding domain"/>
    <property type="match status" value="1"/>
</dbReference>
<evidence type="ECO:0000313" key="3">
    <source>
        <dbReference type="EMBL" id="HGQ18249.1"/>
    </source>
</evidence>
<keyword evidence="1" id="KW-1133">Transmembrane helix</keyword>
<dbReference type="InterPro" id="IPR036390">
    <property type="entry name" value="WH_DNA-bd_sf"/>
</dbReference>
<name>A0A7J3I9H2_9CREN</name>
<reference evidence="2" key="1">
    <citation type="journal article" date="2020" name="mSystems">
        <title>Genome- and Community-Level Interaction Insights into Carbon Utilization and Element Cycling Functions of Hydrothermarchaeota in Hydrothermal Sediment.</title>
        <authorList>
            <person name="Zhou Z."/>
            <person name="Liu Y."/>
            <person name="Xu W."/>
            <person name="Pan J."/>
            <person name="Luo Z.H."/>
            <person name="Li M."/>
        </authorList>
    </citation>
    <scope>NUCLEOTIDE SEQUENCE [LARGE SCALE GENOMIC DNA]</scope>
    <source>
        <strain evidence="2">SpSt-618</strain>
        <strain evidence="3">SpSt-657</strain>
    </source>
</reference>
<feature type="transmembrane region" description="Helical" evidence="1">
    <location>
        <begin position="258"/>
        <end position="276"/>
    </location>
</feature>
<dbReference type="InterPro" id="IPR036388">
    <property type="entry name" value="WH-like_DNA-bd_sf"/>
</dbReference>
<feature type="transmembrane region" description="Helical" evidence="1">
    <location>
        <begin position="282"/>
        <end position="305"/>
    </location>
</feature>
<protein>
    <submittedName>
        <fullName evidence="2">Uncharacterized protein</fullName>
    </submittedName>
</protein>
<proteinExistence type="predicted"/>
<dbReference type="EMBL" id="DTAI01000211">
    <property type="protein sequence ID" value="HGN37292.1"/>
    <property type="molecule type" value="Genomic_DNA"/>
</dbReference>
<keyword evidence="1" id="KW-0812">Transmembrane</keyword>